<dbReference type="GO" id="GO:0008194">
    <property type="term" value="F:UDP-glycosyltransferase activity"/>
    <property type="evidence" value="ECO:0007669"/>
    <property type="project" value="InterPro"/>
</dbReference>
<accession>A0A1X0JK25</accession>
<dbReference type="CDD" id="cd03784">
    <property type="entry name" value="GT1_Gtf-like"/>
    <property type="match status" value="1"/>
</dbReference>
<comment type="caution">
    <text evidence="2">The sequence shown here is derived from an EMBL/GenBank/DDBJ whole genome shotgun (WGS) entry which is preliminary data.</text>
</comment>
<gene>
    <name evidence="2" type="ORF">BST47_21100</name>
</gene>
<reference evidence="2 3" key="1">
    <citation type="submission" date="2017-02" db="EMBL/GenBank/DDBJ databases">
        <title>The new phylogeny of genus Mycobacterium.</title>
        <authorList>
            <person name="Tortoli E."/>
            <person name="Trovato A."/>
            <person name="Cirillo D.M."/>
        </authorList>
    </citation>
    <scope>NUCLEOTIDE SEQUENCE [LARGE SCALE GENOMIC DNA]</scope>
    <source>
        <strain evidence="2 3">DSM 44338</strain>
    </source>
</reference>
<dbReference type="Pfam" id="PF06722">
    <property type="entry name" value="EryCIII-like_C"/>
    <property type="match status" value="1"/>
</dbReference>
<dbReference type="InterPro" id="IPR050426">
    <property type="entry name" value="Glycosyltransferase_28"/>
</dbReference>
<feature type="domain" description="Erythromycin biosynthesis protein CIII-like C-terminal" evidence="1">
    <location>
        <begin position="288"/>
        <end position="373"/>
    </location>
</feature>
<dbReference type="InterPro" id="IPR010610">
    <property type="entry name" value="EryCIII-like_C"/>
</dbReference>
<dbReference type="OrthoDB" id="5241459at2"/>
<evidence type="ECO:0000259" key="1">
    <source>
        <dbReference type="Pfam" id="PF06722"/>
    </source>
</evidence>
<dbReference type="PANTHER" id="PTHR48050">
    <property type="entry name" value="STEROL 3-BETA-GLUCOSYLTRANSFERASE"/>
    <property type="match status" value="1"/>
</dbReference>
<sequence length="390" mass="39767">MRVAVVAGPDPGHAFPAIALCLRFLANGDSPTLLTGAQRLAVATAAGVDAVELVGLDATEADDDADAGAKINQRAARMAVLNAPQLTELAPDLVVSDVITVAGAFAADLLGLPWVELNPQPLYRPSKGLPPIGSGLAPGVGIRGKVRDTVLRAMSARSWREGLRQRQAARVEIGLPAVDLGPRRRLIATLPALEMPRPDWPSEAVIVGPLHFEPTSSELPIPPGSGPVVVVAPSTATTGAHGLAELALDTLIPGEALPEGSRVVVSRLGGPAAPVPPWAAVGLGRQDVLLSSADVVICGGGHGVVSKSLLAGVPLVAVPGGGDQWEIANRVVRQGSGVLVRPLTAEGLAAAVREVLSLPAYREAARDAGATLADVDDPVRVCHEAVGPTA</sequence>
<dbReference type="RefSeq" id="WP_083127592.1">
    <property type="nucleotide sequence ID" value="NZ_MVIM01000012.1"/>
</dbReference>
<protein>
    <submittedName>
        <fullName evidence="2">Glycosyl transferase</fullName>
    </submittedName>
</protein>
<dbReference type="GO" id="GO:0016758">
    <property type="term" value="F:hexosyltransferase activity"/>
    <property type="evidence" value="ECO:0007669"/>
    <property type="project" value="UniProtKB-ARBA"/>
</dbReference>
<evidence type="ECO:0000313" key="2">
    <source>
        <dbReference type="EMBL" id="ORB63214.1"/>
    </source>
</evidence>
<dbReference type="STRING" id="75922.BST47_21100"/>
<keyword evidence="2" id="KW-0808">Transferase</keyword>
<name>A0A1X0JK25_9MYCO</name>
<dbReference type="GO" id="GO:0017000">
    <property type="term" value="P:antibiotic biosynthetic process"/>
    <property type="evidence" value="ECO:0007669"/>
    <property type="project" value="UniProtKB-ARBA"/>
</dbReference>
<dbReference type="Gene3D" id="3.40.50.2000">
    <property type="entry name" value="Glycogen Phosphorylase B"/>
    <property type="match status" value="2"/>
</dbReference>
<proteinExistence type="predicted"/>
<evidence type="ECO:0000313" key="3">
    <source>
        <dbReference type="Proteomes" id="UP000192411"/>
    </source>
</evidence>
<dbReference type="EMBL" id="MVIM01000012">
    <property type="protein sequence ID" value="ORB63214.1"/>
    <property type="molecule type" value="Genomic_DNA"/>
</dbReference>
<dbReference type="AlphaFoldDB" id="A0A1X0JK25"/>
<organism evidence="2 3">
    <name type="scientific">Mycolicibacterium tusciae</name>
    <dbReference type="NCBI Taxonomy" id="75922"/>
    <lineage>
        <taxon>Bacteria</taxon>
        <taxon>Bacillati</taxon>
        <taxon>Actinomycetota</taxon>
        <taxon>Actinomycetes</taxon>
        <taxon>Mycobacteriales</taxon>
        <taxon>Mycobacteriaceae</taxon>
        <taxon>Mycolicibacterium</taxon>
    </lineage>
</organism>
<keyword evidence="3" id="KW-1185">Reference proteome</keyword>
<dbReference type="InterPro" id="IPR002213">
    <property type="entry name" value="UDP_glucos_trans"/>
</dbReference>
<dbReference type="PANTHER" id="PTHR48050:SF13">
    <property type="entry name" value="STEROL 3-BETA-GLUCOSYLTRANSFERASE UGT80A2"/>
    <property type="match status" value="1"/>
</dbReference>
<dbReference type="Proteomes" id="UP000192411">
    <property type="component" value="Unassembled WGS sequence"/>
</dbReference>
<dbReference type="SUPFAM" id="SSF53756">
    <property type="entry name" value="UDP-Glycosyltransferase/glycogen phosphorylase"/>
    <property type="match status" value="1"/>
</dbReference>